<dbReference type="AlphaFoldDB" id="A0A8S4NCP6"/>
<dbReference type="Proteomes" id="UP000749559">
    <property type="component" value="Unassembled WGS sequence"/>
</dbReference>
<keyword evidence="1" id="KW-0812">Transmembrane</keyword>
<proteinExistence type="predicted"/>
<name>A0A8S4NCP6_OWEFU</name>
<sequence>MTHNTNVLLFKLNCTLCDLVKARILFQRDEMSSGKSLLFLAVIAPLAFQASLGYKFGYCPAYVDSEGVPRLGFYCTMNFKPYGLQHVFCCGNITYRYCCDDMEKNFEGIKFSKLYLYWNQCWVVVVMIGITLVFVAVAQIT</sequence>
<evidence type="ECO:0000259" key="2">
    <source>
        <dbReference type="Pfam" id="PF13908"/>
    </source>
</evidence>
<evidence type="ECO:0000313" key="3">
    <source>
        <dbReference type="EMBL" id="CAH1777929.1"/>
    </source>
</evidence>
<keyword evidence="1" id="KW-0472">Membrane</keyword>
<accession>A0A8S4NCP6</accession>
<feature type="transmembrane region" description="Helical" evidence="1">
    <location>
        <begin position="37"/>
        <end position="56"/>
    </location>
</feature>
<evidence type="ECO:0000256" key="1">
    <source>
        <dbReference type="SAM" id="Phobius"/>
    </source>
</evidence>
<dbReference type="InterPro" id="IPR053891">
    <property type="entry name" value="Shisa_N"/>
</dbReference>
<comment type="caution">
    <text evidence="3">The sequence shown here is derived from an EMBL/GenBank/DDBJ whole genome shotgun (WGS) entry which is preliminary data.</text>
</comment>
<evidence type="ECO:0000313" key="4">
    <source>
        <dbReference type="Proteomes" id="UP000749559"/>
    </source>
</evidence>
<protein>
    <recommendedName>
        <fullName evidence="2">Shisa N-terminal domain-containing protein</fullName>
    </recommendedName>
</protein>
<organism evidence="3 4">
    <name type="scientific">Owenia fusiformis</name>
    <name type="common">Polychaete worm</name>
    <dbReference type="NCBI Taxonomy" id="6347"/>
    <lineage>
        <taxon>Eukaryota</taxon>
        <taxon>Metazoa</taxon>
        <taxon>Spiralia</taxon>
        <taxon>Lophotrochozoa</taxon>
        <taxon>Annelida</taxon>
        <taxon>Polychaeta</taxon>
        <taxon>Sedentaria</taxon>
        <taxon>Canalipalpata</taxon>
        <taxon>Sabellida</taxon>
        <taxon>Oweniida</taxon>
        <taxon>Oweniidae</taxon>
        <taxon>Owenia</taxon>
    </lineage>
</organism>
<keyword evidence="4" id="KW-1185">Reference proteome</keyword>
<gene>
    <name evidence="3" type="ORF">OFUS_LOCUS4914</name>
</gene>
<dbReference type="EMBL" id="CAIIXF020000002">
    <property type="protein sequence ID" value="CAH1777929.1"/>
    <property type="molecule type" value="Genomic_DNA"/>
</dbReference>
<reference evidence="3" key="1">
    <citation type="submission" date="2022-03" db="EMBL/GenBank/DDBJ databases">
        <authorList>
            <person name="Martin C."/>
        </authorList>
    </citation>
    <scope>NUCLEOTIDE SEQUENCE</scope>
</reference>
<keyword evidence="1" id="KW-1133">Transmembrane helix</keyword>
<feature type="domain" description="Shisa N-terminal" evidence="2">
    <location>
        <begin position="58"/>
        <end position="107"/>
    </location>
</feature>
<feature type="transmembrane region" description="Helical" evidence="1">
    <location>
        <begin position="115"/>
        <end position="138"/>
    </location>
</feature>
<dbReference type="Pfam" id="PF13908">
    <property type="entry name" value="Shisa_N"/>
    <property type="match status" value="1"/>
</dbReference>